<dbReference type="AlphaFoldDB" id="A0A8C2BBS6"/>
<evidence type="ECO:0000313" key="1">
    <source>
        <dbReference type="Ensembl" id="ENSCCRP00015118218.1"/>
    </source>
</evidence>
<accession>A0A8C2BBS6</accession>
<dbReference type="Ensembl" id="ENSCCRT00015121959.1">
    <property type="protein sequence ID" value="ENSCCRP00015118218.1"/>
    <property type="gene ID" value="ENSCCRG00015046603.1"/>
</dbReference>
<evidence type="ECO:0000313" key="2">
    <source>
        <dbReference type="Proteomes" id="UP000694700"/>
    </source>
</evidence>
<dbReference type="Proteomes" id="UP000694700">
    <property type="component" value="Unplaced"/>
</dbReference>
<name>A0A8C2BBS6_CYPCA</name>
<sequence>KEDVQGAPPFFIRGKAKGQENVTSSLLSSQENERLLELLGRRCVVSEDTLIKRPIADGHSHRGCFGDINQSGIKENS</sequence>
<protein>
    <submittedName>
        <fullName evidence="1">Uncharacterized protein</fullName>
    </submittedName>
</protein>
<organism evidence="1 2">
    <name type="scientific">Cyprinus carpio</name>
    <name type="common">Common carp</name>
    <dbReference type="NCBI Taxonomy" id="7962"/>
    <lineage>
        <taxon>Eukaryota</taxon>
        <taxon>Metazoa</taxon>
        <taxon>Chordata</taxon>
        <taxon>Craniata</taxon>
        <taxon>Vertebrata</taxon>
        <taxon>Euteleostomi</taxon>
        <taxon>Actinopterygii</taxon>
        <taxon>Neopterygii</taxon>
        <taxon>Teleostei</taxon>
        <taxon>Ostariophysi</taxon>
        <taxon>Cypriniformes</taxon>
        <taxon>Cyprinidae</taxon>
        <taxon>Cyprininae</taxon>
        <taxon>Cyprinus</taxon>
    </lineage>
</organism>
<proteinExistence type="predicted"/>
<reference evidence="1" key="1">
    <citation type="submission" date="2025-08" db="UniProtKB">
        <authorList>
            <consortium name="Ensembl"/>
        </authorList>
    </citation>
    <scope>IDENTIFICATION</scope>
</reference>